<dbReference type="PROSITE" id="PS50965">
    <property type="entry name" value="NERD"/>
    <property type="match status" value="1"/>
</dbReference>
<feature type="domain" description="NERD" evidence="2">
    <location>
        <begin position="41"/>
        <end position="156"/>
    </location>
</feature>
<reference evidence="4" key="1">
    <citation type="journal article" date="2019" name="Int. J. Syst. Evol. Microbiol.">
        <title>The Global Catalogue of Microorganisms (GCM) 10K type strain sequencing project: providing services to taxonomists for standard genome sequencing and annotation.</title>
        <authorList>
            <consortium name="The Broad Institute Genomics Platform"/>
            <consortium name="The Broad Institute Genome Sequencing Center for Infectious Disease"/>
            <person name="Wu L."/>
            <person name="Ma J."/>
        </authorList>
    </citation>
    <scope>NUCLEOTIDE SEQUENCE [LARGE SCALE GENOMIC DNA]</scope>
    <source>
        <strain evidence="4">KACC 11904</strain>
    </source>
</reference>
<evidence type="ECO:0000313" key="3">
    <source>
        <dbReference type="EMBL" id="MFC5452384.1"/>
    </source>
</evidence>
<name>A0ABW0KFZ1_9BACL</name>
<keyword evidence="4" id="KW-1185">Reference proteome</keyword>
<comment type="caution">
    <text evidence="3">The sequence shown here is derived from an EMBL/GenBank/DDBJ whole genome shotgun (WGS) entry which is preliminary data.</text>
</comment>
<dbReference type="Proteomes" id="UP001596044">
    <property type="component" value="Unassembled WGS sequence"/>
</dbReference>
<dbReference type="EMBL" id="JBHSMJ010000051">
    <property type="protein sequence ID" value="MFC5452384.1"/>
    <property type="molecule type" value="Genomic_DNA"/>
</dbReference>
<sequence>MFKKILSWFSSSNEKESPKSTPRKSSSSNAPKKRSIDSSRIGELGEYKINIQLDQLPKDTKYLSDIIIKNLKSRTGYSQIDHIVVSPHGLFIIETKNYNGEIKGSRSDKYWRVSNRFNMFNPLKQNFGHIKALERILSDFPDLLYISMISFTMRCRLSIDSELRKIESNELIVYDTELSEFISRKINRIKATSSKALLTESEVQNIYDIIQSSNITDPTIRLEHVAKIKKD</sequence>
<protein>
    <submittedName>
        <fullName evidence="3">Nuclease-related domain-containing protein</fullName>
    </submittedName>
</protein>
<proteinExistence type="predicted"/>
<feature type="compositionally biased region" description="Low complexity" evidence="1">
    <location>
        <begin position="19"/>
        <end position="28"/>
    </location>
</feature>
<dbReference type="Pfam" id="PF08378">
    <property type="entry name" value="NERD"/>
    <property type="match status" value="1"/>
</dbReference>
<dbReference type="RefSeq" id="WP_270880635.1">
    <property type="nucleotide sequence ID" value="NZ_JAQFVF010000034.1"/>
</dbReference>
<evidence type="ECO:0000259" key="2">
    <source>
        <dbReference type="PROSITE" id="PS50965"/>
    </source>
</evidence>
<evidence type="ECO:0000256" key="1">
    <source>
        <dbReference type="SAM" id="MobiDB-lite"/>
    </source>
</evidence>
<accession>A0ABW0KFZ1</accession>
<organism evidence="3 4">
    <name type="scientific">Paenibacillus aestuarii</name>
    <dbReference type="NCBI Taxonomy" id="516965"/>
    <lineage>
        <taxon>Bacteria</taxon>
        <taxon>Bacillati</taxon>
        <taxon>Bacillota</taxon>
        <taxon>Bacilli</taxon>
        <taxon>Bacillales</taxon>
        <taxon>Paenibacillaceae</taxon>
        <taxon>Paenibacillus</taxon>
    </lineage>
</organism>
<feature type="region of interest" description="Disordered" evidence="1">
    <location>
        <begin position="1"/>
        <end position="37"/>
    </location>
</feature>
<dbReference type="InterPro" id="IPR011528">
    <property type="entry name" value="NERD"/>
</dbReference>
<evidence type="ECO:0000313" key="4">
    <source>
        <dbReference type="Proteomes" id="UP001596044"/>
    </source>
</evidence>
<gene>
    <name evidence="3" type="ORF">ACFPOG_29675</name>
</gene>